<dbReference type="PROSITE" id="PS00041">
    <property type="entry name" value="HTH_ARAC_FAMILY_1"/>
    <property type="match status" value="1"/>
</dbReference>
<gene>
    <name evidence="11" type="ORF">ACFQWB_05775</name>
</gene>
<dbReference type="InterPro" id="IPR018060">
    <property type="entry name" value="HTH_AraC"/>
</dbReference>
<dbReference type="EMBL" id="JBHTGQ010000014">
    <property type="protein sequence ID" value="MFC7749453.1"/>
    <property type="molecule type" value="Genomic_DNA"/>
</dbReference>
<evidence type="ECO:0000313" key="11">
    <source>
        <dbReference type="EMBL" id="MFC7749453.1"/>
    </source>
</evidence>
<evidence type="ECO:0000256" key="8">
    <source>
        <dbReference type="PROSITE-ProRule" id="PRU00169"/>
    </source>
</evidence>
<organism evidence="11 12">
    <name type="scientific">Paenibacillus thermoaerophilus</name>
    <dbReference type="NCBI Taxonomy" id="1215385"/>
    <lineage>
        <taxon>Bacteria</taxon>
        <taxon>Bacillati</taxon>
        <taxon>Bacillota</taxon>
        <taxon>Bacilli</taxon>
        <taxon>Bacillales</taxon>
        <taxon>Paenibacillaceae</taxon>
        <taxon>Paenibacillus</taxon>
    </lineage>
</organism>
<dbReference type="RefSeq" id="WP_138788474.1">
    <property type="nucleotide sequence ID" value="NZ_JBHTGQ010000014.1"/>
</dbReference>
<proteinExistence type="predicted"/>
<dbReference type="SMART" id="SM00342">
    <property type="entry name" value="HTH_ARAC"/>
    <property type="match status" value="1"/>
</dbReference>
<dbReference type="InterPro" id="IPR009057">
    <property type="entry name" value="Homeodomain-like_sf"/>
</dbReference>
<evidence type="ECO:0000256" key="4">
    <source>
        <dbReference type="ARBA" id="ARBA00023012"/>
    </source>
</evidence>
<dbReference type="Pfam" id="PF12833">
    <property type="entry name" value="HTH_18"/>
    <property type="match status" value="1"/>
</dbReference>
<dbReference type="CDD" id="cd17536">
    <property type="entry name" value="REC_YesN-like"/>
    <property type="match status" value="1"/>
</dbReference>
<name>A0ABW2V1R2_9BACL</name>
<dbReference type="InterPro" id="IPR001789">
    <property type="entry name" value="Sig_transdc_resp-reg_receiver"/>
</dbReference>
<dbReference type="Proteomes" id="UP001596528">
    <property type="component" value="Unassembled WGS sequence"/>
</dbReference>
<comment type="subcellular location">
    <subcellularLocation>
        <location evidence="1">Cytoplasm</location>
    </subcellularLocation>
</comment>
<dbReference type="InterPro" id="IPR051552">
    <property type="entry name" value="HptR"/>
</dbReference>
<dbReference type="InterPro" id="IPR018062">
    <property type="entry name" value="HTH_AraC-typ_CS"/>
</dbReference>
<dbReference type="Pfam" id="PF00072">
    <property type="entry name" value="Response_reg"/>
    <property type="match status" value="1"/>
</dbReference>
<evidence type="ECO:0000256" key="1">
    <source>
        <dbReference type="ARBA" id="ARBA00004496"/>
    </source>
</evidence>
<keyword evidence="2" id="KW-0963">Cytoplasm</keyword>
<evidence type="ECO:0000259" key="9">
    <source>
        <dbReference type="PROSITE" id="PS01124"/>
    </source>
</evidence>
<evidence type="ECO:0000313" key="12">
    <source>
        <dbReference type="Proteomes" id="UP001596528"/>
    </source>
</evidence>
<dbReference type="InterPro" id="IPR011006">
    <property type="entry name" value="CheY-like_superfamily"/>
</dbReference>
<dbReference type="InterPro" id="IPR020449">
    <property type="entry name" value="Tscrpt_reg_AraC-type_HTH"/>
</dbReference>
<dbReference type="PANTHER" id="PTHR42713">
    <property type="entry name" value="HISTIDINE KINASE-RELATED"/>
    <property type="match status" value="1"/>
</dbReference>
<keyword evidence="4" id="KW-0902">Two-component regulatory system</keyword>
<dbReference type="SUPFAM" id="SSF46689">
    <property type="entry name" value="Homeodomain-like"/>
    <property type="match status" value="2"/>
</dbReference>
<dbReference type="SMART" id="SM00448">
    <property type="entry name" value="REC"/>
    <property type="match status" value="1"/>
</dbReference>
<dbReference type="Gene3D" id="3.40.50.2300">
    <property type="match status" value="1"/>
</dbReference>
<feature type="domain" description="HTH araC/xylS-type" evidence="9">
    <location>
        <begin position="367"/>
        <end position="465"/>
    </location>
</feature>
<dbReference type="PANTHER" id="PTHR42713:SF3">
    <property type="entry name" value="TRANSCRIPTIONAL REGULATORY PROTEIN HPTR"/>
    <property type="match status" value="1"/>
</dbReference>
<evidence type="ECO:0000256" key="5">
    <source>
        <dbReference type="ARBA" id="ARBA00023015"/>
    </source>
</evidence>
<evidence type="ECO:0000256" key="7">
    <source>
        <dbReference type="ARBA" id="ARBA00023163"/>
    </source>
</evidence>
<protein>
    <submittedName>
        <fullName evidence="11">Helix-turn-helix domain-containing protein</fullName>
    </submittedName>
</protein>
<keyword evidence="12" id="KW-1185">Reference proteome</keyword>
<sequence length="476" mass="55483">MKICVVDDEREVRVSIIQKLTALFPHEQVFDAGFGYEALQRIEFIQPDLVFLDIRMPELDGLQILQHLHEKYPSIYVVIISGYDDFEYARKALILGAADYLLKPADRGELMEIVLKIQEKLKRAFMKELAHLLGITPVPNISPEQIHPVNVSLWFDEREWKRVEFGGRGSLMERYGDAPQDIMLTITLDAETEGIAVRASSEHPETGFREKQAFPHVLKSQLRKIRERRFFQTADANPRAHRLHRKEWGKQAVKLRQQIIHCARTGEIGELETSLDAWFECLEKLNYDDLRREVAQLMAVLDEGLGKHEIIMVDEETLYYWHDWIGHHQTWNDLKRRLRHMVLNGVKALKKLERSERETSDASGWFKQALQLIENSTDMNLSLEAVSEAVNVHPVTLSRMFKQQMGVTFVRYLTRKRMQHASHLLLHTRKKVNEIAEEVGYADYAYFRSLFKKEFGYSPSDFRKNNGILNVPDEGE</sequence>
<comment type="caution">
    <text evidence="11">The sequence shown here is derived from an EMBL/GenBank/DDBJ whole genome shotgun (WGS) entry which is preliminary data.</text>
</comment>
<dbReference type="PRINTS" id="PR00032">
    <property type="entry name" value="HTHARAC"/>
</dbReference>
<feature type="domain" description="Response regulatory" evidence="10">
    <location>
        <begin position="2"/>
        <end position="118"/>
    </location>
</feature>
<accession>A0ABW2V1R2</accession>
<reference evidence="12" key="1">
    <citation type="journal article" date="2019" name="Int. J. Syst. Evol. Microbiol.">
        <title>The Global Catalogue of Microorganisms (GCM) 10K type strain sequencing project: providing services to taxonomists for standard genome sequencing and annotation.</title>
        <authorList>
            <consortium name="The Broad Institute Genomics Platform"/>
            <consortium name="The Broad Institute Genome Sequencing Center for Infectious Disease"/>
            <person name="Wu L."/>
            <person name="Ma J."/>
        </authorList>
    </citation>
    <scope>NUCLEOTIDE SEQUENCE [LARGE SCALE GENOMIC DNA]</scope>
    <source>
        <strain evidence="12">JCM 18657</strain>
    </source>
</reference>
<dbReference type="PROSITE" id="PS50110">
    <property type="entry name" value="RESPONSE_REGULATORY"/>
    <property type="match status" value="1"/>
</dbReference>
<evidence type="ECO:0000259" key="10">
    <source>
        <dbReference type="PROSITE" id="PS50110"/>
    </source>
</evidence>
<dbReference type="SUPFAM" id="SSF52172">
    <property type="entry name" value="CheY-like"/>
    <property type="match status" value="1"/>
</dbReference>
<keyword evidence="7" id="KW-0804">Transcription</keyword>
<evidence type="ECO:0000256" key="3">
    <source>
        <dbReference type="ARBA" id="ARBA00022553"/>
    </source>
</evidence>
<evidence type="ECO:0000256" key="6">
    <source>
        <dbReference type="ARBA" id="ARBA00023125"/>
    </source>
</evidence>
<keyword evidence="3 8" id="KW-0597">Phosphoprotein</keyword>
<dbReference type="PROSITE" id="PS01124">
    <property type="entry name" value="HTH_ARAC_FAMILY_2"/>
    <property type="match status" value="1"/>
</dbReference>
<dbReference type="Gene3D" id="1.10.10.60">
    <property type="entry name" value="Homeodomain-like"/>
    <property type="match status" value="2"/>
</dbReference>
<keyword evidence="6" id="KW-0238">DNA-binding</keyword>
<feature type="modified residue" description="4-aspartylphosphate" evidence="8">
    <location>
        <position position="53"/>
    </location>
</feature>
<keyword evidence="5" id="KW-0805">Transcription regulation</keyword>
<evidence type="ECO:0000256" key="2">
    <source>
        <dbReference type="ARBA" id="ARBA00022490"/>
    </source>
</evidence>